<feature type="compositionally biased region" description="Gly residues" evidence="8">
    <location>
        <begin position="651"/>
        <end position="668"/>
    </location>
</feature>
<feature type="repeat" description="TPR" evidence="7">
    <location>
        <begin position="369"/>
        <end position="402"/>
    </location>
</feature>
<dbReference type="Pfam" id="PF13432">
    <property type="entry name" value="TPR_16"/>
    <property type="match status" value="1"/>
</dbReference>
<evidence type="ECO:0000313" key="10">
    <source>
        <dbReference type="Proteomes" id="UP001174997"/>
    </source>
</evidence>
<dbReference type="GO" id="GO:0051301">
    <property type="term" value="P:cell division"/>
    <property type="evidence" value="ECO:0007669"/>
    <property type="project" value="UniProtKB-KW"/>
</dbReference>
<dbReference type="Pfam" id="PF12895">
    <property type="entry name" value="ANAPC3"/>
    <property type="match status" value="1"/>
</dbReference>
<evidence type="ECO:0000313" key="9">
    <source>
        <dbReference type="EMBL" id="KAK0661193.1"/>
    </source>
</evidence>
<dbReference type="PANTHER" id="PTHR12558:SF9">
    <property type="entry name" value="CELL DIVISION CYCLE PROTEIN 16 HOMOLOG"/>
    <property type="match status" value="1"/>
</dbReference>
<dbReference type="GO" id="GO:0005737">
    <property type="term" value="C:cytoplasm"/>
    <property type="evidence" value="ECO:0007669"/>
    <property type="project" value="TreeGrafter"/>
</dbReference>
<dbReference type="AlphaFoldDB" id="A0AA40D5G1"/>
<dbReference type="SUPFAM" id="SSF48452">
    <property type="entry name" value="TPR-like"/>
    <property type="match status" value="2"/>
</dbReference>
<keyword evidence="3" id="KW-0498">Mitosis</keyword>
<evidence type="ECO:0000256" key="8">
    <source>
        <dbReference type="SAM" id="MobiDB-lite"/>
    </source>
</evidence>
<organism evidence="9 10">
    <name type="scientific">Cercophora samala</name>
    <dbReference type="NCBI Taxonomy" id="330535"/>
    <lineage>
        <taxon>Eukaryota</taxon>
        <taxon>Fungi</taxon>
        <taxon>Dikarya</taxon>
        <taxon>Ascomycota</taxon>
        <taxon>Pezizomycotina</taxon>
        <taxon>Sordariomycetes</taxon>
        <taxon>Sordariomycetidae</taxon>
        <taxon>Sordariales</taxon>
        <taxon>Lasiosphaeriaceae</taxon>
        <taxon>Cercophora</taxon>
    </lineage>
</organism>
<keyword evidence="6" id="KW-0131">Cell cycle</keyword>
<feature type="region of interest" description="Disordered" evidence="8">
    <location>
        <begin position="108"/>
        <end position="168"/>
    </location>
</feature>
<name>A0AA40D5G1_9PEZI</name>
<evidence type="ECO:0000256" key="6">
    <source>
        <dbReference type="ARBA" id="ARBA00023306"/>
    </source>
</evidence>
<accession>A0AA40D5G1</accession>
<dbReference type="PANTHER" id="PTHR12558">
    <property type="entry name" value="CELL DIVISION CYCLE 16,23,27"/>
    <property type="match status" value="1"/>
</dbReference>
<dbReference type="Pfam" id="PF13181">
    <property type="entry name" value="TPR_8"/>
    <property type="match status" value="1"/>
</dbReference>
<evidence type="ECO:0000256" key="5">
    <source>
        <dbReference type="ARBA" id="ARBA00022803"/>
    </source>
</evidence>
<keyword evidence="2" id="KW-0677">Repeat</keyword>
<comment type="caution">
    <text evidence="9">The sequence shown here is derived from an EMBL/GenBank/DDBJ whole genome shotgun (WGS) entry which is preliminary data.</text>
</comment>
<dbReference type="GO" id="GO:0031145">
    <property type="term" value="P:anaphase-promoting complex-dependent catabolic process"/>
    <property type="evidence" value="ECO:0007669"/>
    <property type="project" value="TreeGrafter"/>
</dbReference>
<evidence type="ECO:0000256" key="2">
    <source>
        <dbReference type="ARBA" id="ARBA00022737"/>
    </source>
</evidence>
<dbReference type="PROSITE" id="PS50005">
    <property type="entry name" value="TPR"/>
    <property type="match status" value="2"/>
</dbReference>
<dbReference type="InterPro" id="IPR011990">
    <property type="entry name" value="TPR-like_helical_dom_sf"/>
</dbReference>
<evidence type="ECO:0000256" key="3">
    <source>
        <dbReference type="ARBA" id="ARBA00022776"/>
    </source>
</evidence>
<dbReference type="Proteomes" id="UP001174997">
    <property type="component" value="Unassembled WGS sequence"/>
</dbReference>
<feature type="compositionally biased region" description="Basic and acidic residues" evidence="8">
    <location>
        <begin position="108"/>
        <end position="117"/>
    </location>
</feature>
<feature type="compositionally biased region" description="Polar residues" evidence="8">
    <location>
        <begin position="124"/>
        <end position="133"/>
    </location>
</feature>
<keyword evidence="10" id="KW-1185">Reference proteome</keyword>
<dbReference type="SMART" id="SM00028">
    <property type="entry name" value="TPR"/>
    <property type="match status" value="7"/>
</dbReference>
<proteinExistence type="predicted"/>
<protein>
    <submittedName>
        <fullName evidence="9">20S cyclosome subunit</fullName>
    </submittedName>
</protein>
<dbReference type="GO" id="GO:0045842">
    <property type="term" value="P:positive regulation of mitotic metaphase/anaphase transition"/>
    <property type="evidence" value="ECO:0007669"/>
    <property type="project" value="TreeGrafter"/>
</dbReference>
<gene>
    <name evidence="9" type="ORF">QBC41DRAFT_350758</name>
</gene>
<evidence type="ECO:0000256" key="7">
    <source>
        <dbReference type="PROSITE-ProRule" id="PRU00339"/>
    </source>
</evidence>
<keyword evidence="5 7" id="KW-0802">TPR repeat</keyword>
<dbReference type="InterPro" id="IPR019734">
    <property type="entry name" value="TPR_rpt"/>
</dbReference>
<feature type="repeat" description="TPR" evidence="7">
    <location>
        <begin position="546"/>
        <end position="579"/>
    </location>
</feature>
<dbReference type="GO" id="GO:0016567">
    <property type="term" value="P:protein ubiquitination"/>
    <property type="evidence" value="ECO:0007669"/>
    <property type="project" value="TreeGrafter"/>
</dbReference>
<dbReference type="EMBL" id="JAULSY010000156">
    <property type="protein sequence ID" value="KAK0661193.1"/>
    <property type="molecule type" value="Genomic_DNA"/>
</dbReference>
<keyword evidence="1" id="KW-0132">Cell division</keyword>
<evidence type="ECO:0000256" key="1">
    <source>
        <dbReference type="ARBA" id="ARBA00022618"/>
    </source>
</evidence>
<feature type="region of interest" description="Disordered" evidence="8">
    <location>
        <begin position="641"/>
        <end position="690"/>
    </location>
</feature>
<keyword evidence="4" id="KW-0833">Ubl conjugation pathway</keyword>
<reference evidence="9" key="1">
    <citation type="submission" date="2023-06" db="EMBL/GenBank/DDBJ databases">
        <title>Genome-scale phylogeny and comparative genomics of the fungal order Sordariales.</title>
        <authorList>
            <consortium name="Lawrence Berkeley National Laboratory"/>
            <person name="Hensen N."/>
            <person name="Bonometti L."/>
            <person name="Westerberg I."/>
            <person name="Brannstrom I.O."/>
            <person name="Guillou S."/>
            <person name="Cros-Aarteil S."/>
            <person name="Calhoun S."/>
            <person name="Haridas S."/>
            <person name="Kuo A."/>
            <person name="Mondo S."/>
            <person name="Pangilinan J."/>
            <person name="Riley R."/>
            <person name="Labutti K."/>
            <person name="Andreopoulos B."/>
            <person name="Lipzen A."/>
            <person name="Chen C."/>
            <person name="Yanf M."/>
            <person name="Daum C."/>
            <person name="Ng V."/>
            <person name="Clum A."/>
            <person name="Steindorff A."/>
            <person name="Ohm R."/>
            <person name="Martin F."/>
            <person name="Silar P."/>
            <person name="Natvig D."/>
            <person name="Lalanne C."/>
            <person name="Gautier V."/>
            <person name="Ament-Velasquez S.L."/>
            <person name="Kruys A."/>
            <person name="Hutchinson M.I."/>
            <person name="Powell A.J."/>
            <person name="Barry K."/>
            <person name="Miller A.N."/>
            <person name="Grigoriev I.V."/>
            <person name="Debuchy R."/>
            <person name="Gladieux P."/>
            <person name="Thoren M.H."/>
            <person name="Johannesson H."/>
        </authorList>
    </citation>
    <scope>NUCLEOTIDE SEQUENCE</scope>
    <source>
        <strain evidence="9">CBS 307.81</strain>
    </source>
</reference>
<dbReference type="GO" id="GO:0005680">
    <property type="term" value="C:anaphase-promoting complex"/>
    <property type="evidence" value="ECO:0007669"/>
    <property type="project" value="TreeGrafter"/>
</dbReference>
<dbReference type="Gene3D" id="1.25.40.10">
    <property type="entry name" value="Tetratricopeptide repeat domain"/>
    <property type="match status" value="1"/>
</dbReference>
<evidence type="ECO:0000256" key="4">
    <source>
        <dbReference type="ARBA" id="ARBA00022786"/>
    </source>
</evidence>
<sequence length="690" mass="75715">MATTTSHPNMEKFLRDWRQDAMNKAQYDSAIFIGDKLLAMTKDDNDAFFLAQVHFAAGNHTRAHSLLSRHNLITRNPACRYLAAHCLIKQGLFTDALNLLGEHSPRHLFRDGGDNHGPKRKTSRTAASGNTATGKKVEKMKVSSRLGTTRGGGGVGGIHSPEGGINDDDDEGKMQKKYEAAMCHLRGLCFAKQNAFDRAKEAYKDALRIDVRCLEAFSQLVKNNLMSPDEEDEFMTLLDFGSLGLGAGDGQGEGDGVGEEGEEGHYVYMLYQTQLSKYRHPMAFNTAVESLTTHYGLEGNADILMARADQLYTQCRFKDALAVTERVLEGDRYNFGVYPIHLACLYELKRTNVLFLIAHELADSYPEEPCAWLAVGIYYFATGKIAEARRFFSKASMMDANFGPAWIGFAHTFAAEGEHDQAVTAYSTAARLFTGTHLPQVFLGMQNHAMNNMTAAEEFLKTGYGLCRDDPLLLNEMGIVCYHQDRAREAAAFFREALKVAEETESESGAWLGARTNLGHAYRRLKMWEEALGEFDAVLREGGRDAGVFAAKGLIYLDLGRAAEAIEVLHEALGIWPQDPVATELLGKALEMSMEGGLGLGGESGLVVPGEEVVAEDGDAGEGNEEMDKFEEIIEQRKRAARERVARRGRGGGSIDKGKGVAGRGGTMRRGLARGQGPWGAGDIDMSEEE</sequence>